<protein>
    <submittedName>
        <fullName evidence="2">Uncharacterized protein</fullName>
    </submittedName>
</protein>
<evidence type="ECO:0000313" key="2">
    <source>
        <dbReference type="EMBL" id="KAI3924215.1"/>
    </source>
</evidence>
<comment type="caution">
    <text evidence="2">The sequence shown here is derived from an EMBL/GenBank/DDBJ whole genome shotgun (WGS) entry which is preliminary data.</text>
</comment>
<evidence type="ECO:0000256" key="1">
    <source>
        <dbReference type="SAM" id="MobiDB-lite"/>
    </source>
</evidence>
<dbReference type="Proteomes" id="UP001202328">
    <property type="component" value="Unassembled WGS sequence"/>
</dbReference>
<feature type="region of interest" description="Disordered" evidence="1">
    <location>
        <begin position="51"/>
        <end position="110"/>
    </location>
</feature>
<dbReference type="EMBL" id="JAJJMB010008334">
    <property type="protein sequence ID" value="KAI3924215.1"/>
    <property type="molecule type" value="Genomic_DNA"/>
</dbReference>
<name>A0AAD4SX86_9MAGN</name>
<keyword evidence="3" id="KW-1185">Reference proteome</keyword>
<organism evidence="2 3">
    <name type="scientific">Papaver atlanticum</name>
    <dbReference type="NCBI Taxonomy" id="357466"/>
    <lineage>
        <taxon>Eukaryota</taxon>
        <taxon>Viridiplantae</taxon>
        <taxon>Streptophyta</taxon>
        <taxon>Embryophyta</taxon>
        <taxon>Tracheophyta</taxon>
        <taxon>Spermatophyta</taxon>
        <taxon>Magnoliopsida</taxon>
        <taxon>Ranunculales</taxon>
        <taxon>Papaveraceae</taxon>
        <taxon>Papaveroideae</taxon>
        <taxon>Papaver</taxon>
    </lineage>
</organism>
<accession>A0AAD4SX86</accession>
<sequence length="156" mass="16672">MFGRVRAAASDSLDSLELERPFSSKIIKDDSLSIYEITLQKLRLGSRRALIPSASTDTSNASTTEAMRIDIPPASSADTLNASTTESMKIDAPPPPSTSTPSSSGTGESIHICKKQMVDPSCTSLSESKCKKGLWTHHDFGVVSGNLEFQPVGQKV</sequence>
<feature type="compositionally biased region" description="Low complexity" evidence="1">
    <location>
        <begin position="53"/>
        <end position="66"/>
    </location>
</feature>
<proteinExistence type="predicted"/>
<gene>
    <name evidence="2" type="ORF">MKW98_032416</name>
</gene>
<evidence type="ECO:0000313" key="3">
    <source>
        <dbReference type="Proteomes" id="UP001202328"/>
    </source>
</evidence>
<feature type="compositionally biased region" description="Polar residues" evidence="1">
    <location>
        <begin position="76"/>
        <end position="87"/>
    </location>
</feature>
<reference evidence="2" key="1">
    <citation type="submission" date="2022-04" db="EMBL/GenBank/DDBJ databases">
        <title>A functionally conserved STORR gene fusion in Papaver species that diverged 16.8 million years ago.</title>
        <authorList>
            <person name="Catania T."/>
        </authorList>
    </citation>
    <scope>NUCLEOTIDE SEQUENCE</scope>
    <source>
        <strain evidence="2">S-188037</strain>
    </source>
</reference>
<dbReference type="PANTHER" id="PTHR48238:SF1">
    <property type="entry name" value="(RAPE) HYPOTHETICAL PROTEIN"/>
    <property type="match status" value="1"/>
</dbReference>
<dbReference type="AlphaFoldDB" id="A0AAD4SX86"/>
<dbReference type="PANTHER" id="PTHR48238">
    <property type="entry name" value="BNACNNG09570D PROTEIN"/>
    <property type="match status" value="1"/>
</dbReference>